<accession>A0A5B7YIJ8</accession>
<sequence>MQSASAGSFSSEVKQAQDRVARAQQEIVRAAEHSKEIKSRTQGLIGRYRNDEAPEKEGSVEYQLKPAYHNWPKPKKYSTYRDYDIYLDFSDEAHVTKLQKQINNWIKGGYYIIRSEITDIEGSGRKGSLEKLRLVK</sequence>
<evidence type="ECO:0000313" key="3">
    <source>
        <dbReference type="Proteomes" id="UP000304912"/>
    </source>
</evidence>
<protein>
    <submittedName>
        <fullName evidence="2">Uncharacterized protein</fullName>
    </submittedName>
</protein>
<evidence type="ECO:0000313" key="2">
    <source>
        <dbReference type="EMBL" id="QCZ95375.1"/>
    </source>
</evidence>
<keyword evidence="3" id="KW-1185">Reference proteome</keyword>
<evidence type="ECO:0000256" key="1">
    <source>
        <dbReference type="SAM" id="MobiDB-lite"/>
    </source>
</evidence>
<feature type="region of interest" description="Disordered" evidence="1">
    <location>
        <begin position="1"/>
        <end position="21"/>
    </location>
</feature>
<dbReference type="OrthoDB" id="9827965at2"/>
<keyword evidence="2" id="KW-0614">Plasmid</keyword>
<feature type="compositionally biased region" description="Polar residues" evidence="1">
    <location>
        <begin position="1"/>
        <end position="14"/>
    </location>
</feature>
<name>A0A5B7YIJ8_9ALTE</name>
<dbReference type="AlphaFoldDB" id="A0A5B7YIJ8"/>
<geneLocation type="plasmid" evidence="2 3">
    <name>plas12</name>
</geneLocation>
<gene>
    <name evidence="2" type="ORF">FBQ74_17705</name>
</gene>
<proteinExistence type="predicted"/>
<dbReference type="EMBL" id="CP039853">
    <property type="protein sequence ID" value="QCZ95375.1"/>
    <property type="molecule type" value="Genomic_DNA"/>
</dbReference>
<dbReference type="KEGG" id="salk:FBQ74_17705"/>
<dbReference type="RefSeq" id="WP_139758082.1">
    <property type="nucleotide sequence ID" value="NZ_CP039853.1"/>
</dbReference>
<dbReference type="Proteomes" id="UP000304912">
    <property type="component" value="Plasmid plas12"/>
</dbReference>
<reference evidence="2 3" key="1">
    <citation type="submission" date="2019-04" db="EMBL/GenBank/DDBJ databases">
        <title>Salinimonas iocasae sp. nov., a halophilic bacterium isolated from the outer tube casing of tubeworms in Okinawa Trough.</title>
        <authorList>
            <person name="Zhang H."/>
            <person name="Wang H."/>
            <person name="Li C."/>
        </authorList>
    </citation>
    <scope>NUCLEOTIDE SEQUENCE [LARGE SCALE GENOMIC DNA]</scope>
    <source>
        <strain evidence="2 3">KX18D6</strain>
        <plasmid evidence="2 3">plas12</plasmid>
    </source>
</reference>
<organism evidence="2 3">
    <name type="scientific">Salinimonas iocasae</name>
    <dbReference type="NCBI Taxonomy" id="2572577"/>
    <lineage>
        <taxon>Bacteria</taxon>
        <taxon>Pseudomonadati</taxon>
        <taxon>Pseudomonadota</taxon>
        <taxon>Gammaproteobacteria</taxon>
        <taxon>Alteromonadales</taxon>
        <taxon>Alteromonadaceae</taxon>
        <taxon>Alteromonas/Salinimonas group</taxon>
        <taxon>Salinimonas</taxon>
    </lineage>
</organism>